<dbReference type="InterPro" id="IPR053253">
    <property type="entry name" value="Sex_diff_modulator"/>
</dbReference>
<evidence type="ECO:0000313" key="1">
    <source>
        <dbReference type="EMBL" id="RLM93684.1"/>
    </source>
</evidence>
<keyword evidence="2" id="KW-1185">Reference proteome</keyword>
<dbReference type="PANTHER" id="PTHR33087">
    <property type="entry name" value="OS07G0539200 PROTEIN"/>
    <property type="match status" value="1"/>
</dbReference>
<organism evidence="1 2">
    <name type="scientific">Panicum miliaceum</name>
    <name type="common">Proso millet</name>
    <name type="synonym">Broomcorn millet</name>
    <dbReference type="NCBI Taxonomy" id="4540"/>
    <lineage>
        <taxon>Eukaryota</taxon>
        <taxon>Viridiplantae</taxon>
        <taxon>Streptophyta</taxon>
        <taxon>Embryophyta</taxon>
        <taxon>Tracheophyta</taxon>
        <taxon>Spermatophyta</taxon>
        <taxon>Magnoliopsida</taxon>
        <taxon>Liliopsida</taxon>
        <taxon>Poales</taxon>
        <taxon>Poaceae</taxon>
        <taxon>PACMAD clade</taxon>
        <taxon>Panicoideae</taxon>
        <taxon>Panicodae</taxon>
        <taxon>Paniceae</taxon>
        <taxon>Panicinae</taxon>
        <taxon>Panicum</taxon>
        <taxon>Panicum sect. Panicum</taxon>
    </lineage>
</organism>
<accession>A0A3L6R3P3</accession>
<comment type="caution">
    <text evidence="1">The sequence shown here is derived from an EMBL/GenBank/DDBJ whole genome shotgun (WGS) entry which is preliminary data.</text>
</comment>
<proteinExistence type="predicted"/>
<dbReference type="PANTHER" id="PTHR33087:SF38">
    <property type="entry name" value="OS10G0201600 PROTEIN"/>
    <property type="match status" value="1"/>
</dbReference>
<dbReference type="EMBL" id="PQIB02000010">
    <property type="protein sequence ID" value="RLM93684.1"/>
    <property type="molecule type" value="Genomic_DNA"/>
</dbReference>
<name>A0A3L6R3P3_PANMI</name>
<protein>
    <submittedName>
        <fullName evidence="1">Uncharacterized protein</fullName>
    </submittedName>
</protein>
<dbReference type="AlphaFoldDB" id="A0A3L6R3P3"/>
<dbReference type="Proteomes" id="UP000275267">
    <property type="component" value="Unassembled WGS sequence"/>
</dbReference>
<gene>
    <name evidence="1" type="ORF">C2845_PM08G14410</name>
</gene>
<dbReference type="OrthoDB" id="696508at2759"/>
<sequence length="342" mass="39282">MWCLEVSEWVLPAWIQRKIEELEDVIASMEEELRSTLMTREEENHVACNSLDVEVIEENGRVTENRVRKQQGEIKDEVTSQIVTHSEISEATCLRVVRSSYESSRNKSEVVSCEHFNKQEMLPGASSKKLPSWNNYAKGHPSRRPELELRIIPRSEELQAQENVMRNTLVMIVFGLCVPETDAEIRQIFQERYGMATNFFTMHRYESENYLIEFEDHQSLEQALNSPPLPVVDVVFRFERWSRESMANIDTIKYKAMVELQGIPAHAYSVRTAQEIVDASCGVLVATPNTVAKTDLTVLQTVTWCVDPDLIPNEVDLLIPEPPSTRTGAELFLKPEEIIFHD</sequence>
<dbReference type="STRING" id="4540.A0A3L6R3P3"/>
<evidence type="ECO:0000313" key="2">
    <source>
        <dbReference type="Proteomes" id="UP000275267"/>
    </source>
</evidence>
<reference evidence="2" key="1">
    <citation type="journal article" date="2019" name="Nat. Commun.">
        <title>The genome of broomcorn millet.</title>
        <authorList>
            <person name="Zou C."/>
            <person name="Miki D."/>
            <person name="Li D."/>
            <person name="Tang Q."/>
            <person name="Xiao L."/>
            <person name="Rajput S."/>
            <person name="Deng P."/>
            <person name="Jia W."/>
            <person name="Huang R."/>
            <person name="Zhang M."/>
            <person name="Sun Y."/>
            <person name="Hu J."/>
            <person name="Fu X."/>
            <person name="Schnable P.S."/>
            <person name="Li F."/>
            <person name="Zhang H."/>
            <person name="Feng B."/>
            <person name="Zhu X."/>
            <person name="Liu R."/>
            <person name="Schnable J.C."/>
            <person name="Zhu J.-K."/>
            <person name="Zhang H."/>
        </authorList>
    </citation>
    <scope>NUCLEOTIDE SEQUENCE [LARGE SCALE GENOMIC DNA]</scope>
</reference>